<evidence type="ECO:0000313" key="1">
    <source>
        <dbReference type="EMBL" id="KXS11824.1"/>
    </source>
</evidence>
<dbReference type="AlphaFoldDB" id="A0A139A507"/>
<protein>
    <submittedName>
        <fullName evidence="1">Uncharacterized protein</fullName>
    </submittedName>
</protein>
<name>A0A139A507_GONPJ</name>
<keyword evidence="2" id="KW-1185">Reference proteome</keyword>
<gene>
    <name evidence="1" type="ORF">M427DRAFT_72577</name>
</gene>
<sequence length="295" mass="32512">MAIATRSRRDLDKAWEAYTAIVDSHVSEQSHSQFSRDDFTTFMEVFASSFPEDTLGDAKKSGAMVRRVMGDVSIVFRGTPNANLRASDFKSLILALRSTVRTTKPEDENPFVREAAAFLLEMDDSHVTPTLQIVSHILTGLGQSLQDCASEKQAKETWGLAAHIIDVEMSRWGLHPDVATLNPLLDLAGRTLLTSTAYIDWAGQEANTAQLEHVSIEDLLLGPRSTITSFALINGPLDAPSFLSFFRDFDVAELSGSLTCSMSQSIVVFRTVTEDCLFVPTTLHLSRYCTKSTLL</sequence>
<reference evidence="1 2" key="1">
    <citation type="journal article" date="2015" name="Genome Biol. Evol.">
        <title>Phylogenomic analyses indicate that early fungi evolved digesting cell walls of algal ancestors of land plants.</title>
        <authorList>
            <person name="Chang Y."/>
            <person name="Wang S."/>
            <person name="Sekimoto S."/>
            <person name="Aerts A.L."/>
            <person name="Choi C."/>
            <person name="Clum A."/>
            <person name="LaButti K.M."/>
            <person name="Lindquist E.A."/>
            <person name="Yee Ngan C."/>
            <person name="Ohm R.A."/>
            <person name="Salamov A.A."/>
            <person name="Grigoriev I.V."/>
            <person name="Spatafora J.W."/>
            <person name="Berbee M.L."/>
        </authorList>
    </citation>
    <scope>NUCLEOTIDE SEQUENCE [LARGE SCALE GENOMIC DNA]</scope>
    <source>
        <strain evidence="1 2">JEL478</strain>
    </source>
</reference>
<organism evidence="1 2">
    <name type="scientific">Gonapodya prolifera (strain JEL478)</name>
    <name type="common">Monoblepharis prolifera</name>
    <dbReference type="NCBI Taxonomy" id="1344416"/>
    <lineage>
        <taxon>Eukaryota</taxon>
        <taxon>Fungi</taxon>
        <taxon>Fungi incertae sedis</taxon>
        <taxon>Chytridiomycota</taxon>
        <taxon>Chytridiomycota incertae sedis</taxon>
        <taxon>Monoblepharidomycetes</taxon>
        <taxon>Monoblepharidales</taxon>
        <taxon>Gonapodyaceae</taxon>
        <taxon>Gonapodya</taxon>
    </lineage>
</organism>
<accession>A0A139A507</accession>
<evidence type="ECO:0000313" key="2">
    <source>
        <dbReference type="Proteomes" id="UP000070544"/>
    </source>
</evidence>
<dbReference type="Proteomes" id="UP000070544">
    <property type="component" value="Unassembled WGS sequence"/>
</dbReference>
<proteinExistence type="predicted"/>
<dbReference type="EMBL" id="KQ965796">
    <property type="protein sequence ID" value="KXS11824.1"/>
    <property type="molecule type" value="Genomic_DNA"/>
</dbReference>